<dbReference type="InterPro" id="IPR019972">
    <property type="entry name" value="Ribosomal_uL14_CS"/>
</dbReference>
<dbReference type="NCBIfam" id="TIGR01067">
    <property type="entry name" value="rplN_bact"/>
    <property type="match status" value="1"/>
</dbReference>
<dbReference type="GO" id="GO:0022625">
    <property type="term" value="C:cytosolic large ribosomal subunit"/>
    <property type="evidence" value="ECO:0007669"/>
    <property type="project" value="TreeGrafter"/>
</dbReference>
<dbReference type="GO" id="GO:0070180">
    <property type="term" value="F:large ribosomal subunit rRNA binding"/>
    <property type="evidence" value="ECO:0007669"/>
    <property type="project" value="TreeGrafter"/>
</dbReference>
<dbReference type="CDD" id="cd00337">
    <property type="entry name" value="Ribosomal_uL14"/>
    <property type="match status" value="1"/>
</dbReference>
<dbReference type="GO" id="GO:0006412">
    <property type="term" value="P:translation"/>
    <property type="evidence" value="ECO:0007669"/>
    <property type="project" value="InterPro"/>
</dbReference>
<dbReference type="PANTHER" id="PTHR11761:SF3">
    <property type="entry name" value="LARGE RIBOSOMAL SUBUNIT PROTEIN UL14M"/>
    <property type="match status" value="1"/>
</dbReference>
<protein>
    <submittedName>
        <fullName evidence="3">LSU ribosomal protein L14p (L23e)</fullName>
    </submittedName>
</protein>
<dbReference type="AlphaFoldDB" id="A0A160VDJ0"/>
<proteinExistence type="inferred from homology"/>
<evidence type="ECO:0000313" key="3">
    <source>
        <dbReference type="EMBL" id="CUV03745.1"/>
    </source>
</evidence>
<keyword evidence="1 3" id="KW-0689">Ribosomal protein</keyword>
<dbReference type="PROSITE" id="PS00049">
    <property type="entry name" value="RIBOSOMAL_L14"/>
    <property type="match status" value="1"/>
</dbReference>
<dbReference type="SMART" id="SM01374">
    <property type="entry name" value="Ribosomal_L14"/>
    <property type="match status" value="1"/>
</dbReference>
<keyword evidence="2" id="KW-0687">Ribonucleoprotein</keyword>
<dbReference type="Gene3D" id="2.40.150.20">
    <property type="entry name" value="Ribosomal protein L14"/>
    <property type="match status" value="1"/>
</dbReference>
<dbReference type="InterPro" id="IPR036853">
    <property type="entry name" value="Ribosomal_uL14_sf"/>
</dbReference>
<reference evidence="3" key="1">
    <citation type="submission" date="2015-10" db="EMBL/GenBank/DDBJ databases">
        <authorList>
            <person name="Gilbert D.G."/>
        </authorList>
    </citation>
    <scope>NUCLEOTIDE SEQUENCE</scope>
</reference>
<organism evidence="3">
    <name type="scientific">hydrothermal vent metagenome</name>
    <dbReference type="NCBI Taxonomy" id="652676"/>
    <lineage>
        <taxon>unclassified sequences</taxon>
        <taxon>metagenomes</taxon>
        <taxon>ecological metagenomes</taxon>
    </lineage>
</organism>
<evidence type="ECO:0000256" key="2">
    <source>
        <dbReference type="ARBA" id="ARBA00023274"/>
    </source>
</evidence>
<dbReference type="HAMAP" id="MF_01367">
    <property type="entry name" value="Ribosomal_uL14"/>
    <property type="match status" value="1"/>
</dbReference>
<dbReference type="SUPFAM" id="SSF50193">
    <property type="entry name" value="Ribosomal protein L14"/>
    <property type="match status" value="1"/>
</dbReference>
<evidence type="ECO:0000256" key="1">
    <source>
        <dbReference type="ARBA" id="ARBA00022980"/>
    </source>
</evidence>
<gene>
    <name evidence="3" type="ORF">MGWOODY_Clf901</name>
</gene>
<dbReference type="InterPro" id="IPR005745">
    <property type="entry name" value="Ribosomal_uL14_bac-type"/>
</dbReference>
<accession>A0A160VDJ0</accession>
<dbReference type="GO" id="GO:0003735">
    <property type="term" value="F:structural constituent of ribosome"/>
    <property type="evidence" value="ECO:0007669"/>
    <property type="project" value="InterPro"/>
</dbReference>
<dbReference type="InterPro" id="IPR000218">
    <property type="entry name" value="Ribosomal_uL14"/>
</dbReference>
<dbReference type="Pfam" id="PF00238">
    <property type="entry name" value="Ribosomal_L14"/>
    <property type="match status" value="1"/>
</dbReference>
<dbReference type="PANTHER" id="PTHR11761">
    <property type="entry name" value="50S/60S RIBOSOMAL PROTEIN L14/L23"/>
    <property type="match status" value="1"/>
</dbReference>
<sequence length="122" mass="13452">MIQTYTRLTVADNSGAKVIRLINIPGSGKRKFAHVGDVVVCNVREAAPNSPVRKGEIVRAVVIRQAQGRRRPDGTYIKFDDNAAVLILENRLPRGTRIFGPVARELRDAGFMRIISLASEVV</sequence>
<name>A0A160VDJ0_9ZZZZ</name>
<dbReference type="EMBL" id="FAXA01000469">
    <property type="protein sequence ID" value="CUV03745.1"/>
    <property type="molecule type" value="Genomic_DNA"/>
</dbReference>